<dbReference type="CDD" id="cd00293">
    <property type="entry name" value="USP-like"/>
    <property type="match status" value="1"/>
</dbReference>
<evidence type="ECO:0000313" key="3">
    <source>
        <dbReference type="Proteomes" id="UP001214854"/>
    </source>
</evidence>
<proteinExistence type="predicted"/>
<dbReference type="RefSeq" id="WP_272747548.1">
    <property type="nucleotide sequence ID" value="NZ_JAQQKX010000004.1"/>
</dbReference>
<sequence>MRKFLVIADDTPEFRSALSYAATRARVTGGMVSLLRVLPPTDFSQWAGVRDEIEREQREEAETLLSGLSDAAAVKSGRPAEIIIRTGHIKDALRDVLNADPEIKIIVIGASGSHPGPLVTLLVREGVGTLGGTRPVPVTVVPGDLSDEAIEELM</sequence>
<evidence type="ECO:0000259" key="1">
    <source>
        <dbReference type="Pfam" id="PF00582"/>
    </source>
</evidence>
<name>A0ABT5HSM5_9CAUL</name>
<keyword evidence="3" id="KW-1185">Reference proteome</keyword>
<feature type="domain" description="UspA" evidence="1">
    <location>
        <begin position="1"/>
        <end position="115"/>
    </location>
</feature>
<dbReference type="Gene3D" id="3.40.50.12370">
    <property type="match status" value="1"/>
</dbReference>
<comment type="caution">
    <text evidence="2">The sequence shown here is derived from an EMBL/GenBank/DDBJ whole genome shotgun (WGS) entry which is preliminary data.</text>
</comment>
<dbReference type="Pfam" id="PF00582">
    <property type="entry name" value="Usp"/>
    <property type="match status" value="1"/>
</dbReference>
<dbReference type="EMBL" id="JAQQKX010000004">
    <property type="protein sequence ID" value="MDC7683068.1"/>
    <property type="molecule type" value="Genomic_DNA"/>
</dbReference>
<accession>A0ABT5HSM5</accession>
<protein>
    <submittedName>
        <fullName evidence="2">Universal stress protein</fullName>
    </submittedName>
</protein>
<gene>
    <name evidence="2" type="ORF">PQU92_07255</name>
</gene>
<dbReference type="Proteomes" id="UP001214854">
    <property type="component" value="Unassembled WGS sequence"/>
</dbReference>
<dbReference type="SUPFAM" id="SSF52402">
    <property type="entry name" value="Adenine nucleotide alpha hydrolases-like"/>
    <property type="match status" value="1"/>
</dbReference>
<reference evidence="2 3" key="1">
    <citation type="submission" date="2023-01" db="EMBL/GenBank/DDBJ databases">
        <title>Novel species of the genus Asticcacaulis isolated from rivers.</title>
        <authorList>
            <person name="Lu H."/>
        </authorList>
    </citation>
    <scope>NUCLEOTIDE SEQUENCE [LARGE SCALE GENOMIC DNA]</scope>
    <source>
        <strain evidence="2 3">BYS171W</strain>
    </source>
</reference>
<dbReference type="InterPro" id="IPR006016">
    <property type="entry name" value="UspA"/>
</dbReference>
<evidence type="ECO:0000313" key="2">
    <source>
        <dbReference type="EMBL" id="MDC7683068.1"/>
    </source>
</evidence>
<organism evidence="2 3">
    <name type="scientific">Asticcacaulis aquaticus</name>
    <dbReference type="NCBI Taxonomy" id="2984212"/>
    <lineage>
        <taxon>Bacteria</taxon>
        <taxon>Pseudomonadati</taxon>
        <taxon>Pseudomonadota</taxon>
        <taxon>Alphaproteobacteria</taxon>
        <taxon>Caulobacterales</taxon>
        <taxon>Caulobacteraceae</taxon>
        <taxon>Asticcacaulis</taxon>
    </lineage>
</organism>